<dbReference type="SUPFAM" id="SSF53098">
    <property type="entry name" value="Ribonuclease H-like"/>
    <property type="match status" value="1"/>
</dbReference>
<dbReference type="PANTHER" id="PTHR45913">
    <property type="entry name" value="EPM2A-INTERACTING PROTEIN 1"/>
    <property type="match status" value="1"/>
</dbReference>
<reference evidence="2" key="3">
    <citation type="submission" date="2025-09" db="UniProtKB">
        <authorList>
            <consortium name="Ensembl"/>
        </authorList>
    </citation>
    <scope>IDENTIFICATION</scope>
</reference>
<dbReference type="OMA" id="KAMCLVC"/>
<dbReference type="InterPro" id="IPR012337">
    <property type="entry name" value="RNaseH-like_sf"/>
</dbReference>
<dbReference type="Pfam" id="PF18658">
    <property type="entry name" value="zf-C2H2_12"/>
    <property type="match status" value="1"/>
</dbReference>
<dbReference type="Ensembl" id="ENSGMOT00000045054.1">
    <property type="protein sequence ID" value="ENSGMOP00000026838.1"/>
    <property type="gene ID" value="ENSGMOG00000028657.1"/>
</dbReference>
<evidence type="ECO:0000259" key="1">
    <source>
        <dbReference type="Pfam" id="PF18658"/>
    </source>
</evidence>
<organism evidence="2 3">
    <name type="scientific">Gadus morhua</name>
    <name type="common">Atlantic cod</name>
    <dbReference type="NCBI Taxonomy" id="8049"/>
    <lineage>
        <taxon>Eukaryota</taxon>
        <taxon>Metazoa</taxon>
        <taxon>Chordata</taxon>
        <taxon>Craniata</taxon>
        <taxon>Vertebrata</taxon>
        <taxon>Euteleostomi</taxon>
        <taxon>Actinopterygii</taxon>
        <taxon>Neopterygii</taxon>
        <taxon>Teleostei</taxon>
        <taxon>Neoteleostei</taxon>
        <taxon>Acanthomorphata</taxon>
        <taxon>Zeiogadaria</taxon>
        <taxon>Gadariae</taxon>
        <taxon>Gadiformes</taxon>
        <taxon>Gadoidei</taxon>
        <taxon>Gadidae</taxon>
        <taxon>Gadus</taxon>
    </lineage>
</organism>
<name>A0A8C5A4J6_GADMO</name>
<proteinExistence type="predicted"/>
<reference evidence="2" key="2">
    <citation type="submission" date="2025-08" db="UniProtKB">
        <authorList>
            <consortium name="Ensembl"/>
        </authorList>
    </citation>
    <scope>IDENTIFICATION</scope>
</reference>
<sequence length="617" mass="69989">MLSPEKEKMAKRKVDIENRVFQERWEAEYMFTDMKGKPICLVCGADVAVTKEHNLRRHYETRHQDKYKDMNIQQKLQKVVELKRSLVSQQTMFVKAKIQSDAAVKASFIVAEEIAKSARPFTEGEFLKNCLLKVCDVVCPDKRQAFLNVSLSRNTVADRVCELSTNLQQQLTEKGKHFIAYSLAVDESTDTSDTAQLSIFIRGVDSSLRVTEELLGLKSMHGTTTGKDLFDEVCKCVNEMGLPWDKLVGLTTDGAPAMCGLKNGLVGRIREKMLEVNGAGELTAYHCIIHQESLSGKALKMDHVMRTVTQAVNFIRAKGLNHRQFKSFLVEIGSEYGDVVYHTEVRWLSRGRVLNRCFELREEICQFMESKGKDTTELRDKGFWCEWAFLCDITSHLNALNLQLQGRDHVITDMHAAVKAFKTKLRLWEIQILRENLGHFPCCQTMKEQVSVFPSAQFAEKLGLLSADFTRRFADFEAQKSRFELLSNPFAVDVESALTNLQMELIELQCSDTLRSKYDSVGAAQFPRFIPDTMPQLRAQVAQMLSMFGSTYLCEQLFSVMKLNKTSHRSCLTDEHLHSILRISSAQSLTPNIEELASKKRCQVSGSGTRANHSAVN</sequence>
<feature type="domain" description="SPIN-DOC-like zinc-finger" evidence="1">
    <location>
        <begin position="22"/>
        <end position="66"/>
    </location>
</feature>
<evidence type="ECO:0000313" key="3">
    <source>
        <dbReference type="Proteomes" id="UP000694546"/>
    </source>
</evidence>
<dbReference type="GeneTree" id="ENSGT00950000182812"/>
<evidence type="ECO:0000313" key="2">
    <source>
        <dbReference type="Ensembl" id="ENSGMOP00000026838.1"/>
    </source>
</evidence>
<accession>A0A8C5A4J6</accession>
<dbReference type="InterPro" id="IPR040647">
    <property type="entry name" value="SPIN-DOC_Znf-C2H2"/>
</dbReference>
<reference evidence="2" key="1">
    <citation type="submission" date="2019-07" db="EMBL/GenBank/DDBJ databases">
        <authorList>
            <consortium name="Wellcome Sanger Institute Data Sharing"/>
        </authorList>
    </citation>
    <scope>NUCLEOTIDE SEQUENCE [LARGE SCALE GENOMIC DNA]</scope>
</reference>
<protein>
    <recommendedName>
        <fullName evidence="1">SPIN-DOC-like zinc-finger domain-containing protein</fullName>
    </recommendedName>
</protein>
<dbReference type="AlphaFoldDB" id="A0A8C5A4J6"/>
<dbReference type="Proteomes" id="UP000694546">
    <property type="component" value="Chromosome 1"/>
</dbReference>
<keyword evidence="3" id="KW-1185">Reference proteome</keyword>
<dbReference type="PANTHER" id="PTHR45913:SF11">
    <property type="entry name" value="EPM2A-INTERACTING PROTEIN 1"/>
    <property type="match status" value="1"/>
</dbReference>